<feature type="domain" description="Nudix hydrolase" evidence="1">
    <location>
        <begin position="29"/>
        <end position="168"/>
    </location>
</feature>
<dbReference type="SUPFAM" id="SSF55811">
    <property type="entry name" value="Nudix"/>
    <property type="match status" value="1"/>
</dbReference>
<protein>
    <submittedName>
        <fullName evidence="2">Nudix hydrolase</fullName>
    </submittedName>
</protein>
<keyword evidence="2" id="KW-0378">Hydrolase</keyword>
<name>A0A5J4JQA1_9BACI</name>
<dbReference type="EMBL" id="BKZQ01000041">
    <property type="protein sequence ID" value="GER71244.1"/>
    <property type="molecule type" value="Genomic_DNA"/>
</dbReference>
<reference evidence="2 3" key="1">
    <citation type="submission" date="2019-09" db="EMBL/GenBank/DDBJ databases">
        <title>Draft genome sequence of Bacillus sp. JC-7.</title>
        <authorList>
            <person name="Tanaka N."/>
            <person name="Shiwa Y."/>
            <person name="Fujita N."/>
            <person name="Tanasupawat S."/>
        </authorList>
    </citation>
    <scope>NUCLEOTIDE SEQUENCE [LARGE SCALE GENOMIC DNA]</scope>
    <source>
        <strain evidence="2 3">JC-7</strain>
    </source>
</reference>
<dbReference type="PROSITE" id="PS51462">
    <property type="entry name" value="NUDIX"/>
    <property type="match status" value="1"/>
</dbReference>
<comment type="caution">
    <text evidence="2">The sequence shown here is derived from an EMBL/GenBank/DDBJ whole genome shotgun (WGS) entry which is preliminary data.</text>
</comment>
<dbReference type="PANTHER" id="PTHR10885">
    <property type="entry name" value="ISOPENTENYL-DIPHOSPHATE DELTA-ISOMERASE"/>
    <property type="match status" value="1"/>
</dbReference>
<dbReference type="CDD" id="cd04692">
    <property type="entry name" value="NUDIX_Hydrolase"/>
    <property type="match status" value="1"/>
</dbReference>
<sequence length="207" mass="23613">MESERLKIFDENGAEIGTATRAEVHKKGLWHETFHLWLIGQEKGAAHIYFQIRSPQKKDFPNKLDITAAGHLLAHESVEDGIREVKEELGLDLSMDSLVPVGTIPNVTEREGFIDREICHIFLHKWSGEVEDFRLQKEEVAGIVKASLEEFAAYCERKIRSLHVEGFMIDETGRRHPVQKFVQPGDFAPHESAYYAKLIEAIGKNFC</sequence>
<evidence type="ECO:0000259" key="1">
    <source>
        <dbReference type="PROSITE" id="PS51462"/>
    </source>
</evidence>
<dbReference type="InterPro" id="IPR000086">
    <property type="entry name" value="NUDIX_hydrolase_dom"/>
</dbReference>
<evidence type="ECO:0000313" key="3">
    <source>
        <dbReference type="Proteomes" id="UP000391919"/>
    </source>
</evidence>
<dbReference type="PANTHER" id="PTHR10885:SF0">
    <property type="entry name" value="ISOPENTENYL-DIPHOSPHATE DELTA-ISOMERASE"/>
    <property type="match status" value="1"/>
</dbReference>
<dbReference type="Proteomes" id="UP000391919">
    <property type="component" value="Unassembled WGS sequence"/>
</dbReference>
<organism evidence="2 3">
    <name type="scientific">Weizmannia acidilactici</name>
    <dbReference type="NCBI Taxonomy" id="2607726"/>
    <lineage>
        <taxon>Bacteria</taxon>
        <taxon>Bacillati</taxon>
        <taxon>Bacillota</taxon>
        <taxon>Bacilli</taxon>
        <taxon>Bacillales</taxon>
        <taxon>Bacillaceae</taxon>
        <taxon>Heyndrickxia</taxon>
    </lineage>
</organism>
<keyword evidence="3" id="KW-1185">Reference proteome</keyword>
<gene>
    <name evidence="2" type="ORF">BpJC7_25470</name>
</gene>
<dbReference type="InterPro" id="IPR015797">
    <property type="entry name" value="NUDIX_hydrolase-like_dom_sf"/>
</dbReference>
<dbReference type="AlphaFoldDB" id="A0A5J4JQA1"/>
<dbReference type="GO" id="GO:0016787">
    <property type="term" value="F:hydrolase activity"/>
    <property type="evidence" value="ECO:0007669"/>
    <property type="project" value="UniProtKB-KW"/>
</dbReference>
<dbReference type="Pfam" id="PF00293">
    <property type="entry name" value="NUDIX"/>
    <property type="match status" value="1"/>
</dbReference>
<proteinExistence type="predicted"/>
<accession>A0A5J4JQA1</accession>
<dbReference type="Gene3D" id="3.90.79.10">
    <property type="entry name" value="Nucleoside Triphosphate Pyrophosphohydrolase"/>
    <property type="match status" value="1"/>
</dbReference>
<dbReference type="RefSeq" id="WP_151679925.1">
    <property type="nucleotide sequence ID" value="NZ_BKZP01000009.1"/>
</dbReference>
<evidence type="ECO:0000313" key="2">
    <source>
        <dbReference type="EMBL" id="GER71244.1"/>
    </source>
</evidence>